<dbReference type="AlphaFoldDB" id="A0A2W6N9P4"/>
<comment type="caution">
    <text evidence="2">The sequence shown here is derived from an EMBL/GenBank/DDBJ whole genome shotgun (WGS) entry which is preliminary data.</text>
</comment>
<name>A0A2W6N9P4_9BACL</name>
<evidence type="ECO:0000256" key="1">
    <source>
        <dbReference type="SAM" id="MobiDB-lite"/>
    </source>
</evidence>
<evidence type="ECO:0000313" key="2">
    <source>
        <dbReference type="EMBL" id="PZT52667.1"/>
    </source>
</evidence>
<dbReference type="RefSeq" id="WP_111273137.1">
    <property type="nucleotide sequence ID" value="NZ_QKWW01000092.1"/>
</dbReference>
<dbReference type="EMBL" id="QKWW01000092">
    <property type="protein sequence ID" value="PZT52667.1"/>
    <property type="molecule type" value="Genomic_DNA"/>
</dbReference>
<accession>A0A2W6N9P4</accession>
<organism evidence="2 3">
    <name type="scientific">Paenibacillus silvae</name>
    <dbReference type="NCBI Taxonomy" id="1325358"/>
    <lineage>
        <taxon>Bacteria</taxon>
        <taxon>Bacillati</taxon>
        <taxon>Bacillota</taxon>
        <taxon>Bacilli</taxon>
        <taxon>Bacillales</taxon>
        <taxon>Paenibacillaceae</taxon>
        <taxon>Paenibacillus</taxon>
    </lineage>
</organism>
<dbReference type="Proteomes" id="UP000249204">
    <property type="component" value="Unassembled WGS sequence"/>
</dbReference>
<evidence type="ECO:0000313" key="3">
    <source>
        <dbReference type="Proteomes" id="UP000249204"/>
    </source>
</evidence>
<sequence>MAETTNKRKRAAAAPKALAAAKEEAKPKVVAELHKGENETVSLDDLEGEVVAEFTQQLSITGQFIYNAQEEDTTLIVENLGFGDIYVSDKPNLQVGNEEQRLLFKEQKGFKARKLFMISSSQPVASIIEIK</sequence>
<feature type="region of interest" description="Disordered" evidence="1">
    <location>
        <begin position="1"/>
        <end position="26"/>
    </location>
</feature>
<protein>
    <submittedName>
        <fullName evidence="2">Uncharacterized protein</fullName>
    </submittedName>
</protein>
<gene>
    <name evidence="2" type="ORF">DN757_26285</name>
</gene>
<proteinExistence type="predicted"/>
<reference evidence="2 3" key="1">
    <citation type="submission" date="2018-06" db="EMBL/GenBank/DDBJ databases">
        <title>Isolation of heavy metals resistant Paenibacillus silvae NC2 from Gold-Copper mine in ZiJin, China.</title>
        <authorList>
            <person name="Xu J."/>
            <person name="Mazhar H.S."/>
            <person name="Rensing C."/>
        </authorList>
    </citation>
    <scope>NUCLEOTIDE SEQUENCE [LARGE SCALE GENOMIC DNA]</scope>
    <source>
        <strain evidence="2 3">NC2</strain>
    </source>
</reference>